<evidence type="ECO:0000256" key="1">
    <source>
        <dbReference type="ARBA" id="ARBA00022729"/>
    </source>
</evidence>
<feature type="domain" description="BON" evidence="3">
    <location>
        <begin position="123"/>
        <end position="189"/>
    </location>
</feature>
<feature type="chain" id="PRO_5031367225" evidence="2">
    <location>
        <begin position="23"/>
        <end position="189"/>
    </location>
</feature>
<dbReference type="InterPro" id="IPR007055">
    <property type="entry name" value="BON_dom"/>
</dbReference>
<name>A0A7Y0L9Q1_9GAMM</name>
<keyword evidence="4" id="KW-0449">Lipoprotein</keyword>
<evidence type="ECO:0000313" key="4">
    <source>
        <dbReference type="EMBL" id="NMP30239.1"/>
    </source>
</evidence>
<dbReference type="Proteomes" id="UP000568664">
    <property type="component" value="Unassembled WGS sequence"/>
</dbReference>
<feature type="signal peptide" evidence="2">
    <location>
        <begin position="1"/>
        <end position="22"/>
    </location>
</feature>
<evidence type="ECO:0000256" key="2">
    <source>
        <dbReference type="SAM" id="SignalP"/>
    </source>
</evidence>
<proteinExistence type="predicted"/>
<dbReference type="InterPro" id="IPR014004">
    <property type="entry name" value="Transpt-assoc_nodulatn_dom_bac"/>
</dbReference>
<feature type="domain" description="BON" evidence="3">
    <location>
        <begin position="45"/>
        <end position="114"/>
    </location>
</feature>
<dbReference type="RefSeq" id="WP_169073569.1">
    <property type="nucleotide sequence ID" value="NZ_JABBXH010000001.1"/>
</dbReference>
<dbReference type="PANTHER" id="PTHR34606">
    <property type="entry name" value="BON DOMAIN-CONTAINING PROTEIN"/>
    <property type="match status" value="1"/>
</dbReference>
<protein>
    <submittedName>
        <fullName evidence="4">Divisome-associated lipoprotein YraP</fullName>
    </submittedName>
</protein>
<dbReference type="AlphaFoldDB" id="A0A7Y0L9Q1"/>
<dbReference type="PROSITE" id="PS50914">
    <property type="entry name" value="BON"/>
    <property type="match status" value="2"/>
</dbReference>
<dbReference type="SMART" id="SM00749">
    <property type="entry name" value="BON"/>
    <property type="match status" value="1"/>
</dbReference>
<comment type="caution">
    <text evidence="4">The sequence shown here is derived from an EMBL/GenBank/DDBJ whole genome shotgun (WGS) entry which is preliminary data.</text>
</comment>
<dbReference type="PROSITE" id="PS51257">
    <property type="entry name" value="PROKAR_LIPOPROTEIN"/>
    <property type="match status" value="1"/>
</dbReference>
<gene>
    <name evidence="4" type="primary">yraP</name>
    <name evidence="4" type="ORF">HII17_01585</name>
</gene>
<dbReference type="PANTHER" id="PTHR34606:SF4">
    <property type="entry name" value="OUTER MEMBRANE LIPOPROTEIN DOLP"/>
    <property type="match status" value="1"/>
</dbReference>
<sequence length="189" mass="20174">MKLSKLATTLTAVALLQGCVAAAVVGVVGGATMAADKRSVGAQIDDQKIEFDAYAKLAKHQGVNENTNLQVTSMNGSILVVGQAPNSFLRDEAMKILKSIDGIVQIHNQIRIGNTVSIGTKSNDVWLTSKVKTALFKSDQLEATNIKVVTENGEVFLMGLVSQLEANEAVEIARNVSGVNRVVKAFEYQ</sequence>
<keyword evidence="5" id="KW-1185">Reference proteome</keyword>
<reference evidence="4 5" key="1">
    <citation type="submission" date="2020-04" db="EMBL/GenBank/DDBJ databases">
        <title>Thalassotalea sp. M1531, isolated from the surface of marine red alga.</title>
        <authorList>
            <person name="Pang L."/>
            <person name="Lu D.-C."/>
        </authorList>
    </citation>
    <scope>NUCLEOTIDE SEQUENCE [LARGE SCALE GENOMIC DNA]</scope>
    <source>
        <strain evidence="4 5">M1531</strain>
    </source>
</reference>
<dbReference type="InterPro" id="IPR051686">
    <property type="entry name" value="Lipoprotein_DolP"/>
</dbReference>
<accession>A0A7Y0L9Q1</accession>
<keyword evidence="1 2" id="KW-0732">Signal</keyword>
<evidence type="ECO:0000313" key="5">
    <source>
        <dbReference type="Proteomes" id="UP000568664"/>
    </source>
</evidence>
<dbReference type="EMBL" id="JABBXH010000001">
    <property type="protein sequence ID" value="NMP30239.1"/>
    <property type="molecule type" value="Genomic_DNA"/>
</dbReference>
<dbReference type="Pfam" id="PF04972">
    <property type="entry name" value="BON"/>
    <property type="match status" value="2"/>
</dbReference>
<evidence type="ECO:0000259" key="3">
    <source>
        <dbReference type="PROSITE" id="PS50914"/>
    </source>
</evidence>
<dbReference type="NCBIfam" id="NF008247">
    <property type="entry name" value="PRK11023.1"/>
    <property type="match status" value="1"/>
</dbReference>
<organism evidence="4 5">
    <name type="scientific">Thalassotalea algicola</name>
    <dbReference type="NCBI Taxonomy" id="2716224"/>
    <lineage>
        <taxon>Bacteria</taxon>
        <taxon>Pseudomonadati</taxon>
        <taxon>Pseudomonadota</taxon>
        <taxon>Gammaproteobacteria</taxon>
        <taxon>Alteromonadales</taxon>
        <taxon>Colwelliaceae</taxon>
        <taxon>Thalassotalea</taxon>
    </lineage>
</organism>